<dbReference type="AlphaFoldDB" id="A0A1R3IJI4"/>
<keyword evidence="2" id="KW-1185">Reference proteome</keyword>
<proteinExistence type="predicted"/>
<gene>
    <name evidence="1" type="ORF">CCACVL1_11772</name>
</gene>
<name>A0A1R3IJI4_COCAP</name>
<comment type="caution">
    <text evidence="1">The sequence shown here is derived from an EMBL/GenBank/DDBJ whole genome shotgun (WGS) entry which is preliminary data.</text>
</comment>
<dbReference type="Gramene" id="OMO82758">
    <property type="protein sequence ID" value="OMO82758"/>
    <property type="gene ID" value="CCACVL1_11772"/>
</dbReference>
<evidence type="ECO:0000313" key="1">
    <source>
        <dbReference type="EMBL" id="OMO82758.1"/>
    </source>
</evidence>
<sequence length="33" mass="3528">MVYNGLSSLLTHPKVPLNISSLHFVDVAFAVAS</sequence>
<dbReference type="Proteomes" id="UP000188268">
    <property type="component" value="Unassembled WGS sequence"/>
</dbReference>
<dbReference type="EMBL" id="AWWV01009956">
    <property type="protein sequence ID" value="OMO82758.1"/>
    <property type="molecule type" value="Genomic_DNA"/>
</dbReference>
<reference evidence="1 2" key="1">
    <citation type="submission" date="2013-09" db="EMBL/GenBank/DDBJ databases">
        <title>Corchorus capsularis genome sequencing.</title>
        <authorList>
            <person name="Alam M."/>
            <person name="Haque M.S."/>
            <person name="Islam M.S."/>
            <person name="Emdad E.M."/>
            <person name="Islam M.M."/>
            <person name="Ahmed B."/>
            <person name="Halim A."/>
            <person name="Hossen Q.M.M."/>
            <person name="Hossain M.Z."/>
            <person name="Ahmed R."/>
            <person name="Khan M.M."/>
            <person name="Islam R."/>
            <person name="Rashid M.M."/>
            <person name="Khan S.A."/>
            <person name="Rahman M.S."/>
            <person name="Alam M."/>
        </authorList>
    </citation>
    <scope>NUCLEOTIDE SEQUENCE [LARGE SCALE GENOMIC DNA]</scope>
    <source>
        <strain evidence="2">cv. CVL-1</strain>
        <tissue evidence="1">Whole seedling</tissue>
    </source>
</reference>
<organism evidence="1 2">
    <name type="scientific">Corchorus capsularis</name>
    <name type="common">Jute</name>
    <dbReference type="NCBI Taxonomy" id="210143"/>
    <lineage>
        <taxon>Eukaryota</taxon>
        <taxon>Viridiplantae</taxon>
        <taxon>Streptophyta</taxon>
        <taxon>Embryophyta</taxon>
        <taxon>Tracheophyta</taxon>
        <taxon>Spermatophyta</taxon>
        <taxon>Magnoliopsida</taxon>
        <taxon>eudicotyledons</taxon>
        <taxon>Gunneridae</taxon>
        <taxon>Pentapetalae</taxon>
        <taxon>rosids</taxon>
        <taxon>malvids</taxon>
        <taxon>Malvales</taxon>
        <taxon>Malvaceae</taxon>
        <taxon>Grewioideae</taxon>
        <taxon>Apeibeae</taxon>
        <taxon>Corchorus</taxon>
    </lineage>
</organism>
<accession>A0A1R3IJI4</accession>
<protein>
    <submittedName>
        <fullName evidence="1">Uncharacterized protein</fullName>
    </submittedName>
</protein>
<evidence type="ECO:0000313" key="2">
    <source>
        <dbReference type="Proteomes" id="UP000188268"/>
    </source>
</evidence>